<protein>
    <submittedName>
        <fullName evidence="2">Uncharacterized protein</fullName>
    </submittedName>
</protein>
<dbReference type="EMBL" id="QGNW01000075">
    <property type="protein sequence ID" value="RVX01527.1"/>
    <property type="molecule type" value="Genomic_DNA"/>
</dbReference>
<evidence type="ECO:0000256" key="1">
    <source>
        <dbReference type="SAM" id="Phobius"/>
    </source>
</evidence>
<reference evidence="2 3" key="1">
    <citation type="journal article" date="2018" name="PLoS Genet.">
        <title>Population sequencing reveals clonal diversity and ancestral inbreeding in the grapevine cultivar Chardonnay.</title>
        <authorList>
            <person name="Roach M.J."/>
            <person name="Johnson D.L."/>
            <person name="Bohlmann J."/>
            <person name="van Vuuren H.J."/>
            <person name="Jones S.J."/>
            <person name="Pretorius I.S."/>
            <person name="Schmidt S.A."/>
            <person name="Borneman A.R."/>
        </authorList>
    </citation>
    <scope>NUCLEOTIDE SEQUENCE [LARGE SCALE GENOMIC DNA]</scope>
    <source>
        <strain evidence="3">cv. Chardonnay</strain>
        <tissue evidence="2">Leaf</tissue>
    </source>
</reference>
<keyword evidence="1" id="KW-0812">Transmembrane</keyword>
<feature type="transmembrane region" description="Helical" evidence="1">
    <location>
        <begin position="46"/>
        <end position="72"/>
    </location>
</feature>
<keyword evidence="1" id="KW-0472">Membrane</keyword>
<accession>A0A438IXX2</accession>
<keyword evidence="1" id="KW-1133">Transmembrane helix</keyword>
<dbReference type="AlphaFoldDB" id="A0A438IXX2"/>
<proteinExistence type="predicted"/>
<dbReference type="Proteomes" id="UP000288805">
    <property type="component" value="Unassembled WGS sequence"/>
</dbReference>
<evidence type="ECO:0000313" key="2">
    <source>
        <dbReference type="EMBL" id="RVX01527.1"/>
    </source>
</evidence>
<name>A0A438IXX2_VITVI</name>
<dbReference type="PANTHER" id="PTHR36774">
    <property type="entry name" value="INSULIN-INDUCED PROTEIN"/>
    <property type="match status" value="1"/>
</dbReference>
<sequence length="74" mass="8329">MLGSSLAWIVTYTVRLLQLFLNEKFSSRAPGGSLEKTAFSLMTRQGFALAFIVGLGCPLAEIPIMKLFHLWYYL</sequence>
<organism evidence="2 3">
    <name type="scientific">Vitis vinifera</name>
    <name type="common">Grape</name>
    <dbReference type="NCBI Taxonomy" id="29760"/>
    <lineage>
        <taxon>Eukaryota</taxon>
        <taxon>Viridiplantae</taxon>
        <taxon>Streptophyta</taxon>
        <taxon>Embryophyta</taxon>
        <taxon>Tracheophyta</taxon>
        <taxon>Spermatophyta</taxon>
        <taxon>Magnoliopsida</taxon>
        <taxon>eudicotyledons</taxon>
        <taxon>Gunneridae</taxon>
        <taxon>Pentapetalae</taxon>
        <taxon>rosids</taxon>
        <taxon>Vitales</taxon>
        <taxon>Vitaceae</taxon>
        <taxon>Viteae</taxon>
        <taxon>Vitis</taxon>
    </lineage>
</organism>
<dbReference type="PANTHER" id="PTHR36774:SF1">
    <property type="entry name" value="INSULIN-INDUCED PROTEIN"/>
    <property type="match status" value="1"/>
</dbReference>
<evidence type="ECO:0000313" key="3">
    <source>
        <dbReference type="Proteomes" id="UP000288805"/>
    </source>
</evidence>
<gene>
    <name evidence="2" type="ORF">CK203_017503</name>
</gene>
<comment type="caution">
    <text evidence="2">The sequence shown here is derived from an EMBL/GenBank/DDBJ whole genome shotgun (WGS) entry which is preliminary data.</text>
</comment>